<dbReference type="Proteomes" id="UP000216725">
    <property type="component" value="Unassembled WGS sequence"/>
</dbReference>
<name>A0A261F2R3_9BIFI</name>
<dbReference type="Pfam" id="PF12502">
    <property type="entry name" value="DUF3710"/>
    <property type="match status" value="1"/>
</dbReference>
<feature type="compositionally biased region" description="Polar residues" evidence="1">
    <location>
        <begin position="277"/>
        <end position="292"/>
    </location>
</feature>
<dbReference type="RefSeq" id="WP_158216278.1">
    <property type="nucleotide sequence ID" value="NZ_MWWR01000002.1"/>
</dbReference>
<dbReference type="EMBL" id="MWWR01000002">
    <property type="protein sequence ID" value="OZG53381.1"/>
    <property type="molecule type" value="Genomic_DNA"/>
</dbReference>
<evidence type="ECO:0000313" key="2">
    <source>
        <dbReference type="EMBL" id="OZG53381.1"/>
    </source>
</evidence>
<dbReference type="OrthoDB" id="8480367at2"/>
<evidence type="ECO:0008006" key="4">
    <source>
        <dbReference type="Google" id="ProtNLM"/>
    </source>
</evidence>
<proteinExistence type="predicted"/>
<feature type="region of interest" description="Disordered" evidence="1">
    <location>
        <begin position="250"/>
        <end position="302"/>
    </location>
</feature>
<sequence>MGLFGFGRKKHKKDEEAVADQTDETVAQDADDAADEAEDAAEAKDAADAEDQEAQDAENGAEDSDDDDSEDSDDDKEELEPGPWDYDEDGVDPDDDDGYISFGSIFLPIEPGMTIRARRTNEGIQSVTVTIDNSSVVVVPLAAPKTLGLWDELSDELLESQDGAKIEEGRFGDEVMLPVDVKGKTMTSRVVGVDGPRWMLQGVFSGDAATADADDPKRTHIEDYFSRIIVRRGSEPLAPRDIIPIMPPKTAAQRRAEAEAAAKNASKKPDVTKNDTDVPQSYDVQHKVQTTMRRGPMFSEMR</sequence>
<protein>
    <recommendedName>
        <fullName evidence="4">DUF3710 domain-containing protein</fullName>
    </recommendedName>
</protein>
<evidence type="ECO:0000313" key="3">
    <source>
        <dbReference type="Proteomes" id="UP000216725"/>
    </source>
</evidence>
<feature type="region of interest" description="Disordered" evidence="1">
    <location>
        <begin position="1"/>
        <end position="98"/>
    </location>
</feature>
<accession>A0A261F2R3</accession>
<organism evidence="2 3">
    <name type="scientific">Pseudoscardovia radai</name>
    <dbReference type="NCBI Taxonomy" id="987066"/>
    <lineage>
        <taxon>Bacteria</taxon>
        <taxon>Bacillati</taxon>
        <taxon>Actinomycetota</taxon>
        <taxon>Actinomycetes</taxon>
        <taxon>Bifidobacteriales</taxon>
        <taxon>Bifidobacteriaceae</taxon>
        <taxon>Pseudoscardovia</taxon>
    </lineage>
</organism>
<feature type="compositionally biased region" description="Basic and acidic residues" evidence="1">
    <location>
        <begin position="267"/>
        <end position="276"/>
    </location>
</feature>
<comment type="caution">
    <text evidence="2">The sequence shown here is derived from an EMBL/GenBank/DDBJ whole genome shotgun (WGS) entry which is preliminary data.</text>
</comment>
<keyword evidence="3" id="KW-1185">Reference proteome</keyword>
<feature type="compositionally biased region" description="Acidic residues" evidence="1">
    <location>
        <begin position="29"/>
        <end position="40"/>
    </location>
</feature>
<dbReference type="AlphaFoldDB" id="A0A261F2R3"/>
<gene>
    <name evidence="2" type="ORF">PSRA_0188</name>
</gene>
<feature type="compositionally biased region" description="Acidic residues" evidence="1">
    <location>
        <begin position="48"/>
        <end position="98"/>
    </location>
</feature>
<evidence type="ECO:0000256" key="1">
    <source>
        <dbReference type="SAM" id="MobiDB-lite"/>
    </source>
</evidence>
<reference evidence="2 3" key="1">
    <citation type="journal article" date="2017" name="BMC Genomics">
        <title>Comparative genomic and phylogenomic analyses of the Bifidobacteriaceae family.</title>
        <authorList>
            <person name="Lugli G.A."/>
            <person name="Milani C."/>
            <person name="Turroni F."/>
            <person name="Duranti S."/>
            <person name="Mancabelli L."/>
            <person name="Mangifesta M."/>
            <person name="Ferrario C."/>
            <person name="Modesto M."/>
            <person name="Mattarelli P."/>
            <person name="Jiri K."/>
            <person name="van Sinderen D."/>
            <person name="Ventura M."/>
        </authorList>
    </citation>
    <scope>NUCLEOTIDE SEQUENCE [LARGE SCALE GENOMIC DNA]</scope>
    <source>
        <strain evidence="2 3">DSM 24742</strain>
    </source>
</reference>
<dbReference type="InterPro" id="IPR022183">
    <property type="entry name" value="DUF3710"/>
</dbReference>